<evidence type="ECO:0000256" key="2">
    <source>
        <dbReference type="ARBA" id="ARBA00022490"/>
    </source>
</evidence>
<organism evidence="14 15">
    <name type="scientific">Halopseudomonas oceani</name>
    <dbReference type="NCBI Taxonomy" id="1708783"/>
    <lineage>
        <taxon>Bacteria</taxon>
        <taxon>Pseudomonadati</taxon>
        <taxon>Pseudomonadota</taxon>
        <taxon>Gammaproteobacteria</taxon>
        <taxon>Pseudomonadales</taxon>
        <taxon>Pseudomonadaceae</taxon>
        <taxon>Halopseudomonas</taxon>
    </lineage>
</organism>
<keyword evidence="8 11" id="KW-0784">Thiamine biosynthesis</keyword>
<accession>A0A2P4F0N8</accession>
<proteinExistence type="inferred from homology"/>
<dbReference type="GO" id="GO:0009229">
    <property type="term" value="P:thiamine diphosphate biosynthetic process"/>
    <property type="evidence" value="ECO:0007669"/>
    <property type="project" value="UniProtKB-UniRule"/>
</dbReference>
<feature type="binding site" evidence="11">
    <location>
        <position position="297"/>
    </location>
    <ligand>
        <name>ATP</name>
        <dbReference type="ChEBI" id="CHEBI:30616"/>
    </ligand>
</feature>
<keyword evidence="7 11" id="KW-0694">RNA-binding</keyword>
<protein>
    <recommendedName>
        <fullName evidence="11">tRNA sulfurtransferase</fullName>
        <ecNumber evidence="11">2.8.1.4</ecNumber>
    </recommendedName>
    <alternativeName>
        <fullName evidence="11">Sulfur carrier protein ThiS sulfurtransferase</fullName>
    </alternativeName>
    <alternativeName>
        <fullName evidence="11">Thiamine biosynthesis protein ThiI</fullName>
    </alternativeName>
    <alternativeName>
        <fullName evidence="11">tRNA 4-thiouridine synthase</fullName>
    </alternativeName>
</protein>
<keyword evidence="4 11" id="KW-0808">Transferase</keyword>
<keyword evidence="5 11" id="KW-0547">Nucleotide-binding</keyword>
<dbReference type="Pfam" id="PF22025">
    <property type="entry name" value="ThiI_fer"/>
    <property type="match status" value="1"/>
</dbReference>
<dbReference type="GO" id="GO:0002937">
    <property type="term" value="P:tRNA 4-thiouridine biosynthesis"/>
    <property type="evidence" value="ECO:0007669"/>
    <property type="project" value="TreeGrafter"/>
</dbReference>
<dbReference type="GO" id="GO:0052837">
    <property type="term" value="P:thiazole biosynthetic process"/>
    <property type="evidence" value="ECO:0007669"/>
    <property type="project" value="InterPro"/>
</dbReference>
<comment type="function">
    <text evidence="11">Catalyzes the ATP-dependent transfer of a sulfur to tRNA to produce 4-thiouridine in position 8 of tRNAs, which functions as a near-UV photosensor. Also catalyzes the transfer of sulfur to the sulfur carrier protein ThiS, forming ThiS-thiocarboxylate. This is a step in the synthesis of thiazole, in the thiamine biosynthesis pathway. The sulfur is donated as persulfide by IscS.</text>
</comment>
<dbReference type="AlphaFoldDB" id="A0A2P4F0N8"/>
<evidence type="ECO:0000259" key="13">
    <source>
        <dbReference type="PROSITE" id="PS51165"/>
    </source>
</evidence>
<dbReference type="GO" id="GO:0140741">
    <property type="term" value="F:tRNA-uracil-4 sulfurtransferase activity"/>
    <property type="evidence" value="ECO:0007669"/>
    <property type="project" value="UniProtKB-EC"/>
</dbReference>
<keyword evidence="6 11" id="KW-0067">ATP-binding</keyword>
<evidence type="ECO:0000256" key="5">
    <source>
        <dbReference type="ARBA" id="ARBA00022741"/>
    </source>
</evidence>
<evidence type="ECO:0000256" key="6">
    <source>
        <dbReference type="ARBA" id="ARBA00022840"/>
    </source>
</evidence>
<feature type="active site" description="Cysteine persulfide intermediate" evidence="11">
    <location>
        <position position="456"/>
    </location>
</feature>
<evidence type="ECO:0000313" key="14">
    <source>
        <dbReference type="EMBL" id="POB06567.1"/>
    </source>
</evidence>
<evidence type="ECO:0000256" key="11">
    <source>
        <dbReference type="HAMAP-Rule" id="MF_00021"/>
    </source>
</evidence>
<evidence type="ECO:0000256" key="1">
    <source>
        <dbReference type="ARBA" id="ARBA00004496"/>
    </source>
</evidence>
<comment type="catalytic activity">
    <reaction evidence="11">
        <text>[ThiS sulfur-carrier protein]-C-terminal Gly-Gly-AMP + S-sulfanyl-L-cysteinyl-[cysteine desulfurase] + AH2 = [ThiS sulfur-carrier protein]-C-terminal-Gly-aminoethanethioate + L-cysteinyl-[cysteine desulfurase] + A + AMP + 2 H(+)</text>
        <dbReference type="Rhea" id="RHEA:43340"/>
        <dbReference type="Rhea" id="RHEA-COMP:12157"/>
        <dbReference type="Rhea" id="RHEA-COMP:12158"/>
        <dbReference type="Rhea" id="RHEA-COMP:12910"/>
        <dbReference type="Rhea" id="RHEA-COMP:19908"/>
        <dbReference type="ChEBI" id="CHEBI:13193"/>
        <dbReference type="ChEBI" id="CHEBI:15378"/>
        <dbReference type="ChEBI" id="CHEBI:17499"/>
        <dbReference type="ChEBI" id="CHEBI:29950"/>
        <dbReference type="ChEBI" id="CHEBI:61963"/>
        <dbReference type="ChEBI" id="CHEBI:90618"/>
        <dbReference type="ChEBI" id="CHEBI:232372"/>
        <dbReference type="ChEBI" id="CHEBI:456215"/>
    </reaction>
</comment>
<feature type="binding site" evidence="11">
    <location>
        <position position="266"/>
    </location>
    <ligand>
        <name>ATP</name>
        <dbReference type="ChEBI" id="CHEBI:30616"/>
    </ligand>
</feature>
<comment type="pathway">
    <text evidence="11">Cofactor biosynthesis; thiamine diphosphate biosynthesis.</text>
</comment>
<dbReference type="InterPro" id="IPR020536">
    <property type="entry name" value="ThiI_AANH"/>
</dbReference>
<dbReference type="HAMAP" id="MF_00021">
    <property type="entry name" value="ThiI"/>
    <property type="match status" value="1"/>
</dbReference>
<comment type="subcellular location">
    <subcellularLocation>
        <location evidence="1 11">Cytoplasm</location>
    </subcellularLocation>
</comment>
<dbReference type="SUPFAM" id="SSF52402">
    <property type="entry name" value="Adenine nucleotide alpha hydrolases-like"/>
    <property type="match status" value="1"/>
</dbReference>
<dbReference type="PROSITE" id="PS51165">
    <property type="entry name" value="THUMP"/>
    <property type="match status" value="1"/>
</dbReference>
<dbReference type="InterPro" id="IPR014729">
    <property type="entry name" value="Rossmann-like_a/b/a_fold"/>
</dbReference>
<dbReference type="GO" id="GO:0005524">
    <property type="term" value="F:ATP binding"/>
    <property type="evidence" value="ECO:0007669"/>
    <property type="project" value="UniProtKB-UniRule"/>
</dbReference>
<evidence type="ECO:0000256" key="9">
    <source>
        <dbReference type="ARBA" id="ARBA00023157"/>
    </source>
</evidence>
<dbReference type="GO" id="GO:0009228">
    <property type="term" value="P:thiamine biosynthetic process"/>
    <property type="evidence" value="ECO:0007669"/>
    <property type="project" value="UniProtKB-KW"/>
</dbReference>
<dbReference type="CDD" id="cd11716">
    <property type="entry name" value="THUMP_ThiI"/>
    <property type="match status" value="1"/>
</dbReference>
<keyword evidence="9" id="KW-1015">Disulfide bond</keyword>
<dbReference type="EC" id="2.8.1.4" evidence="11"/>
<evidence type="ECO:0000256" key="7">
    <source>
        <dbReference type="ARBA" id="ARBA00022884"/>
    </source>
</evidence>
<dbReference type="InterPro" id="IPR050102">
    <property type="entry name" value="tRNA_sulfurtransferase_ThiI"/>
</dbReference>
<gene>
    <name evidence="11" type="primary">thiI</name>
    <name evidence="14" type="ORF">C1949_00375</name>
</gene>
<dbReference type="Pfam" id="PF02926">
    <property type="entry name" value="THUMP"/>
    <property type="match status" value="1"/>
</dbReference>
<dbReference type="CDD" id="cd01712">
    <property type="entry name" value="PPase_ThiI"/>
    <property type="match status" value="1"/>
</dbReference>
<dbReference type="GO" id="GO:0005829">
    <property type="term" value="C:cytosol"/>
    <property type="evidence" value="ECO:0007669"/>
    <property type="project" value="TreeGrafter"/>
</dbReference>
<keyword evidence="2 11" id="KW-0963">Cytoplasm</keyword>
<dbReference type="CDD" id="cd00158">
    <property type="entry name" value="RHOD"/>
    <property type="match status" value="1"/>
</dbReference>
<sequence>MKLIIKFFPEITIKSRQVRKRFIAQLKGNLKKVLSAVDPQARVNGNWDSLEVNLGPDPALQQRCIERLRNTPGISHCFEVHEYPLGTIDELIELCVANVGDQLRGKTFAVRCKRVGTHPFSSQDVAIKVGSALNTRCGAAGVSLKDPEVEVHVEIRDQKIYLIQARHEGMGGFPLGTMEPVLSLLSGGFDSTVASYQMLQRGLLPHFVFFNLGGRAHELGVRQVAHYLWERYATSHRLRFVSVPFEGVVAEILQNVENSQMGVVLKRMMLRAADRVAYRLGIDALVTGEAIAQVASQTLPNLSVIDKVAERLVIRPLITTSKLDIIDVARRIGTLEFSSSMPEYCGVISVSPAIRTTVARVEAAEAGFNFELLSQAVENAAYSECSELGEMMEGGSPVEIVEQALTGQIVIDIRHPDEQELRPLQLDGVEVQSIPFYTLNSRFAELDPSRAYLLYCEKGVMSQLHAQYLLDEGHGNVRVLRPGGSSKR</sequence>
<dbReference type="PROSITE" id="PS50206">
    <property type="entry name" value="RHODANESE_3"/>
    <property type="match status" value="1"/>
</dbReference>
<keyword evidence="10" id="KW-0676">Redox-active center</keyword>
<dbReference type="InterPro" id="IPR049961">
    <property type="entry name" value="ThiI_N"/>
</dbReference>
<dbReference type="EMBL" id="PPSK01000001">
    <property type="protein sequence ID" value="POB06567.1"/>
    <property type="molecule type" value="Genomic_DNA"/>
</dbReference>
<reference evidence="14 15" key="1">
    <citation type="submission" date="2018-01" db="EMBL/GenBank/DDBJ databases">
        <title>Draft genome of the type strain Pseudomonas oceani DSM 100277 isolated from the deep water in Okinawa trough, northwestern Pacific Ocean.</title>
        <authorList>
            <person name="Gomila M."/>
            <person name="Mulet M."/>
            <person name="Garcia-Valdes E."/>
            <person name="Lalucat J."/>
        </authorList>
    </citation>
    <scope>NUCLEOTIDE SEQUENCE [LARGE SCALE GENOMIC DNA]</scope>
    <source>
        <strain evidence="14 15">DSM 100277</strain>
    </source>
</reference>
<feature type="binding site" evidence="11">
    <location>
        <begin position="184"/>
        <end position="185"/>
    </location>
    <ligand>
        <name>ATP</name>
        <dbReference type="ChEBI" id="CHEBI:30616"/>
    </ligand>
</feature>
<dbReference type="SUPFAM" id="SSF143437">
    <property type="entry name" value="THUMP domain-like"/>
    <property type="match status" value="1"/>
</dbReference>
<dbReference type="GO" id="GO:0004810">
    <property type="term" value="F:CCA tRNA nucleotidyltransferase activity"/>
    <property type="evidence" value="ECO:0007669"/>
    <property type="project" value="InterPro"/>
</dbReference>
<dbReference type="Gene3D" id="3.40.250.10">
    <property type="entry name" value="Rhodanese-like domain"/>
    <property type="match status" value="1"/>
</dbReference>
<dbReference type="InterPro" id="IPR036873">
    <property type="entry name" value="Rhodanese-like_dom_sf"/>
</dbReference>
<dbReference type="InterPro" id="IPR004114">
    <property type="entry name" value="THUMP_dom"/>
</dbReference>
<comment type="catalytic activity">
    <reaction evidence="11">
        <text>[ThiI sulfur-carrier protein]-S-sulfanyl-L-cysteine + a uridine in tRNA + 2 reduced [2Fe-2S]-[ferredoxin] + ATP + H(+) = [ThiI sulfur-carrier protein]-L-cysteine + a 4-thiouridine in tRNA + 2 oxidized [2Fe-2S]-[ferredoxin] + AMP + diphosphate</text>
        <dbReference type="Rhea" id="RHEA:24176"/>
        <dbReference type="Rhea" id="RHEA-COMP:10000"/>
        <dbReference type="Rhea" id="RHEA-COMP:10001"/>
        <dbReference type="Rhea" id="RHEA-COMP:13337"/>
        <dbReference type="Rhea" id="RHEA-COMP:13338"/>
        <dbReference type="Rhea" id="RHEA-COMP:13339"/>
        <dbReference type="Rhea" id="RHEA-COMP:13340"/>
        <dbReference type="ChEBI" id="CHEBI:15378"/>
        <dbReference type="ChEBI" id="CHEBI:29950"/>
        <dbReference type="ChEBI" id="CHEBI:30616"/>
        <dbReference type="ChEBI" id="CHEBI:33019"/>
        <dbReference type="ChEBI" id="CHEBI:33737"/>
        <dbReference type="ChEBI" id="CHEBI:33738"/>
        <dbReference type="ChEBI" id="CHEBI:61963"/>
        <dbReference type="ChEBI" id="CHEBI:65315"/>
        <dbReference type="ChEBI" id="CHEBI:136798"/>
        <dbReference type="ChEBI" id="CHEBI:456215"/>
        <dbReference type="EC" id="2.8.1.4"/>
    </reaction>
</comment>
<dbReference type="InterPro" id="IPR003720">
    <property type="entry name" value="tRNA_STrfase"/>
</dbReference>
<feature type="domain" description="THUMP" evidence="13">
    <location>
        <begin position="62"/>
        <end position="166"/>
    </location>
</feature>
<feature type="domain" description="Rhodanese" evidence="12">
    <location>
        <begin position="404"/>
        <end position="487"/>
    </location>
</feature>
<dbReference type="GO" id="GO:0000049">
    <property type="term" value="F:tRNA binding"/>
    <property type="evidence" value="ECO:0007669"/>
    <property type="project" value="UniProtKB-UniRule"/>
</dbReference>
<dbReference type="SUPFAM" id="SSF52821">
    <property type="entry name" value="Rhodanese/Cell cycle control phosphatase"/>
    <property type="match status" value="1"/>
</dbReference>
<dbReference type="NCBIfam" id="TIGR04271">
    <property type="entry name" value="ThiI_C_thiazole"/>
    <property type="match status" value="1"/>
</dbReference>
<dbReference type="SMART" id="SM00981">
    <property type="entry name" value="THUMP"/>
    <property type="match status" value="1"/>
</dbReference>
<evidence type="ECO:0000256" key="10">
    <source>
        <dbReference type="ARBA" id="ARBA00023284"/>
    </source>
</evidence>
<evidence type="ECO:0000259" key="12">
    <source>
        <dbReference type="PROSITE" id="PS50206"/>
    </source>
</evidence>
<evidence type="ECO:0000313" key="15">
    <source>
        <dbReference type="Proteomes" id="UP000243451"/>
    </source>
</evidence>
<dbReference type="Pfam" id="PF02568">
    <property type="entry name" value="ThiI"/>
    <property type="match status" value="1"/>
</dbReference>
<dbReference type="Proteomes" id="UP000243451">
    <property type="component" value="Unassembled WGS sequence"/>
</dbReference>
<dbReference type="InterPro" id="IPR049962">
    <property type="entry name" value="THUMP_ThiI"/>
</dbReference>
<dbReference type="NCBIfam" id="TIGR00342">
    <property type="entry name" value="tRNA uracil 4-sulfurtransferase ThiI"/>
    <property type="match status" value="1"/>
</dbReference>
<dbReference type="InterPro" id="IPR054173">
    <property type="entry name" value="ThiI_fer"/>
</dbReference>
<comment type="caution">
    <text evidence="11">Lacks conserved residue(s) required for the propagation of feature annotation.</text>
</comment>
<dbReference type="UniPathway" id="UPA00060"/>
<dbReference type="PANTHER" id="PTHR43209">
    <property type="entry name" value="TRNA SULFURTRANSFERASE"/>
    <property type="match status" value="1"/>
</dbReference>
<keyword evidence="15" id="KW-1185">Reference proteome</keyword>
<evidence type="ECO:0000256" key="8">
    <source>
        <dbReference type="ARBA" id="ARBA00022977"/>
    </source>
</evidence>
<evidence type="ECO:0000256" key="3">
    <source>
        <dbReference type="ARBA" id="ARBA00022555"/>
    </source>
</evidence>
<feature type="binding site" evidence="11">
    <location>
        <position position="288"/>
    </location>
    <ligand>
        <name>ATP</name>
        <dbReference type="ChEBI" id="CHEBI:30616"/>
    </ligand>
</feature>
<comment type="similarity">
    <text evidence="11">Belongs to the ThiI family.</text>
</comment>
<dbReference type="InterPro" id="IPR001763">
    <property type="entry name" value="Rhodanese-like_dom"/>
</dbReference>
<dbReference type="OrthoDB" id="9773948at2"/>
<evidence type="ECO:0000256" key="4">
    <source>
        <dbReference type="ARBA" id="ARBA00022679"/>
    </source>
</evidence>
<dbReference type="Gene3D" id="3.40.50.620">
    <property type="entry name" value="HUPs"/>
    <property type="match status" value="1"/>
</dbReference>
<dbReference type="Gene3D" id="3.30.2130.30">
    <property type="match status" value="1"/>
</dbReference>
<dbReference type="InterPro" id="IPR026340">
    <property type="entry name" value="THII_Thiazole_biosynth_dom"/>
</dbReference>
<name>A0A2P4F0N8_9GAMM</name>
<dbReference type="PANTHER" id="PTHR43209:SF1">
    <property type="entry name" value="TRNA SULFURTRANSFERASE"/>
    <property type="match status" value="1"/>
</dbReference>
<comment type="caution">
    <text evidence="14">The sequence shown here is derived from an EMBL/GenBank/DDBJ whole genome shotgun (WGS) entry which is preliminary data.</text>
</comment>
<keyword evidence="3 11" id="KW-0820">tRNA-binding</keyword>
<dbReference type="RefSeq" id="WP_104736814.1">
    <property type="nucleotide sequence ID" value="NZ_BMHR01000002.1"/>
</dbReference>